<dbReference type="InterPro" id="IPR001123">
    <property type="entry name" value="LeuE-type"/>
</dbReference>
<dbReference type="GO" id="GO:0005886">
    <property type="term" value="C:plasma membrane"/>
    <property type="evidence" value="ECO:0007669"/>
    <property type="project" value="UniProtKB-SubCell"/>
</dbReference>
<feature type="transmembrane region" description="Helical" evidence="6">
    <location>
        <begin position="20"/>
        <end position="41"/>
    </location>
</feature>
<feature type="transmembrane region" description="Helical" evidence="6">
    <location>
        <begin position="190"/>
        <end position="213"/>
    </location>
</feature>
<keyword evidence="4 6" id="KW-1133">Transmembrane helix</keyword>
<keyword evidence="5 6" id="KW-0472">Membrane</keyword>
<dbReference type="PANTHER" id="PTHR38825:SF2">
    <property type="entry name" value="LYSINE TRANSPORTER LYSE"/>
    <property type="match status" value="1"/>
</dbReference>
<evidence type="ECO:0000256" key="4">
    <source>
        <dbReference type="ARBA" id="ARBA00022989"/>
    </source>
</evidence>
<comment type="subcellular location">
    <subcellularLocation>
        <location evidence="1">Cell membrane</location>
        <topology evidence="1">Multi-pass membrane protein</topology>
    </subcellularLocation>
</comment>
<name>A0AA41G7C4_9EURY</name>
<evidence type="ECO:0000256" key="3">
    <source>
        <dbReference type="ARBA" id="ARBA00022692"/>
    </source>
</evidence>
<accession>A0AA41G7C4</accession>
<feature type="transmembrane region" description="Helical" evidence="6">
    <location>
        <begin position="62"/>
        <end position="88"/>
    </location>
</feature>
<evidence type="ECO:0000256" key="1">
    <source>
        <dbReference type="ARBA" id="ARBA00004651"/>
    </source>
</evidence>
<evidence type="ECO:0000256" key="2">
    <source>
        <dbReference type="ARBA" id="ARBA00022475"/>
    </source>
</evidence>
<dbReference type="PANTHER" id="PTHR38825">
    <property type="entry name" value="LYSINE EXPORTER PROTEIN (LYSE/YGGA)"/>
    <property type="match status" value="1"/>
</dbReference>
<comment type="caution">
    <text evidence="7">The sequence shown here is derived from an EMBL/GenBank/DDBJ whole genome shotgun (WGS) entry which is preliminary data.</text>
</comment>
<dbReference type="Proteomes" id="UP001166304">
    <property type="component" value="Unassembled WGS sequence"/>
</dbReference>
<gene>
    <name evidence="7" type="ORF">KTS37_06785</name>
</gene>
<dbReference type="EMBL" id="JAHQXE010000002">
    <property type="protein sequence ID" value="MBV0901492.1"/>
    <property type="molecule type" value="Genomic_DNA"/>
</dbReference>
<protein>
    <submittedName>
        <fullName evidence="7">LysE family translocator</fullName>
    </submittedName>
</protein>
<feature type="transmembrane region" description="Helical" evidence="6">
    <location>
        <begin position="220"/>
        <end position="241"/>
    </location>
</feature>
<evidence type="ECO:0000313" key="8">
    <source>
        <dbReference type="Proteomes" id="UP001166304"/>
    </source>
</evidence>
<dbReference type="RefSeq" id="WP_162412701.1">
    <property type="nucleotide sequence ID" value="NZ_JAHQXE010000002.1"/>
</dbReference>
<evidence type="ECO:0000256" key="5">
    <source>
        <dbReference type="ARBA" id="ARBA00023136"/>
    </source>
</evidence>
<proteinExistence type="predicted"/>
<keyword evidence="3 6" id="KW-0812">Transmembrane</keyword>
<reference evidence="7" key="1">
    <citation type="submission" date="2021-06" db="EMBL/GenBank/DDBJ databases">
        <title>New haloarchaea isolates fom saline soil.</title>
        <authorList>
            <person name="Duran-Viseras A."/>
            <person name="Sanchez-Porro C.S."/>
            <person name="Ventosa A."/>
        </authorList>
    </citation>
    <scope>NUCLEOTIDE SEQUENCE</scope>
    <source>
        <strain evidence="7">JCM 18369</strain>
    </source>
</reference>
<organism evidence="7 8">
    <name type="scientific">Haloarcula salina</name>
    <dbReference type="NCBI Taxonomy" id="1429914"/>
    <lineage>
        <taxon>Archaea</taxon>
        <taxon>Methanobacteriati</taxon>
        <taxon>Methanobacteriota</taxon>
        <taxon>Stenosarchaea group</taxon>
        <taxon>Halobacteria</taxon>
        <taxon>Halobacteriales</taxon>
        <taxon>Haloarculaceae</taxon>
        <taxon>Haloarcula</taxon>
    </lineage>
</organism>
<dbReference type="Pfam" id="PF01810">
    <property type="entry name" value="LysE"/>
    <property type="match status" value="1"/>
</dbReference>
<feature type="transmembrane region" description="Helical" evidence="6">
    <location>
        <begin position="138"/>
        <end position="160"/>
    </location>
</feature>
<keyword evidence="2" id="KW-1003">Cell membrane</keyword>
<sequence length="244" mass="24905">MYLTLVSPPLGAFASLSTGVSGLALLPTALGGVLFGLALAAPPGPMNAVIAEESAVRGWRAGFFAGLGAMTADACFFVLAVLGVAAVVTETPGLRRVMIGAGGLLMLWFAYGAVREAHAVATADHAVDDDESRGFRKALVLALTNPYQVAFWLTVGVGLLEPGTVDVASYVPALSAGATDALVIQTGHPVLMAGFFGGIVLWITGFPAAIVAARNRVERFAPLVAWVSAAVLAGTGVLFVVRAL</sequence>
<evidence type="ECO:0000313" key="7">
    <source>
        <dbReference type="EMBL" id="MBV0901492.1"/>
    </source>
</evidence>
<feature type="transmembrane region" description="Helical" evidence="6">
    <location>
        <begin position="94"/>
        <end position="114"/>
    </location>
</feature>
<dbReference type="GO" id="GO:0006865">
    <property type="term" value="P:amino acid transport"/>
    <property type="evidence" value="ECO:0007669"/>
    <property type="project" value="InterPro"/>
</dbReference>
<keyword evidence="8" id="KW-1185">Reference proteome</keyword>
<dbReference type="AlphaFoldDB" id="A0AA41G7C4"/>
<evidence type="ECO:0000256" key="6">
    <source>
        <dbReference type="SAM" id="Phobius"/>
    </source>
</evidence>